<dbReference type="AntiFam" id="ANF00193">
    <property type="entry name" value="Shadow ORF (opposite ilvB)"/>
</dbReference>
<evidence type="ECO:0000313" key="1">
    <source>
        <dbReference type="EMBL" id="CAB4600917.1"/>
    </source>
</evidence>
<sequence length="78" mass="8067">MIAETPLVMPGPAVSAAKPGRRVSFAHASAANVAVCSWRVSTTRMPWSRAASYSGQMCPPLSVNITSVPNCSMAATAC</sequence>
<proteinExistence type="predicted"/>
<dbReference type="EMBL" id="CAEZSR010000323">
    <property type="protein sequence ID" value="CAB4600917.1"/>
    <property type="molecule type" value="Genomic_DNA"/>
</dbReference>
<gene>
    <name evidence="1" type="ORF">UFOPK1493_04317</name>
</gene>
<dbReference type="AlphaFoldDB" id="A0A6J6GI69"/>
<accession>A0A6J6GI69</accession>
<name>A0A6J6GI69_9ZZZZ</name>
<reference evidence="1" key="1">
    <citation type="submission" date="2020-05" db="EMBL/GenBank/DDBJ databases">
        <authorList>
            <person name="Chiriac C."/>
            <person name="Salcher M."/>
            <person name="Ghai R."/>
            <person name="Kavagutti S V."/>
        </authorList>
    </citation>
    <scope>NUCLEOTIDE SEQUENCE</scope>
</reference>
<protein>
    <submittedName>
        <fullName evidence="1">Unannotated protein</fullName>
    </submittedName>
</protein>
<organism evidence="1">
    <name type="scientific">freshwater metagenome</name>
    <dbReference type="NCBI Taxonomy" id="449393"/>
    <lineage>
        <taxon>unclassified sequences</taxon>
        <taxon>metagenomes</taxon>
        <taxon>ecological metagenomes</taxon>
    </lineage>
</organism>